<dbReference type="GO" id="GO:0005634">
    <property type="term" value="C:nucleus"/>
    <property type="evidence" value="ECO:0007669"/>
    <property type="project" value="TreeGrafter"/>
</dbReference>
<dbReference type="InterPro" id="IPR002068">
    <property type="entry name" value="A-crystallin/Hsp20_dom"/>
</dbReference>
<dbReference type="Pfam" id="PF00011">
    <property type="entry name" value="HSP20"/>
    <property type="match status" value="1"/>
</dbReference>
<dbReference type="EMBL" id="BTSX01000004">
    <property type="protein sequence ID" value="GMS93887.1"/>
    <property type="molecule type" value="Genomic_DNA"/>
</dbReference>
<comment type="caution">
    <text evidence="5">The sequence shown here is derived from an EMBL/GenBank/DDBJ whole genome shotgun (WGS) entry which is preliminary data.</text>
</comment>
<dbReference type="PROSITE" id="PS01031">
    <property type="entry name" value="SHSP"/>
    <property type="match status" value="1"/>
</dbReference>
<dbReference type="AlphaFoldDB" id="A0AAV5THX4"/>
<dbReference type="GO" id="GO:0051082">
    <property type="term" value="F:unfolded protein binding"/>
    <property type="evidence" value="ECO:0007669"/>
    <property type="project" value="TreeGrafter"/>
</dbReference>
<dbReference type="GO" id="GO:0005737">
    <property type="term" value="C:cytoplasm"/>
    <property type="evidence" value="ECO:0007669"/>
    <property type="project" value="TreeGrafter"/>
</dbReference>
<keyword evidence="1" id="KW-0346">Stress response</keyword>
<evidence type="ECO:0000256" key="2">
    <source>
        <dbReference type="PROSITE-ProRule" id="PRU00285"/>
    </source>
</evidence>
<evidence type="ECO:0000256" key="1">
    <source>
        <dbReference type="ARBA" id="ARBA00023016"/>
    </source>
</evidence>
<accession>A0AAV5THX4</accession>
<protein>
    <recommendedName>
        <fullName evidence="4">SHSP domain-containing protein</fullName>
    </recommendedName>
</protein>
<sequence>LSSEWIPQSLTSLLQLPSPEMASVGSSHCDHSSHPISDQNPFIPYTPETLYEDFARGSSGYLMSVTPPPTPTTTPNSGLALGEVDTARDKYSASLDVSDYEPGEIWAHLCGNELTIEGEHHAKSGKRSIQRFDDFQRMCFDFCSRPNGSPQSNRLQSRSFVRKFSLPGDANLDSISSSLSHGRMTIEIPKKSNDPTQSSDIPMIANETPHCTYPFS</sequence>
<dbReference type="Gene3D" id="2.60.40.790">
    <property type="match status" value="1"/>
</dbReference>
<dbReference type="CDD" id="cd06526">
    <property type="entry name" value="metazoan_ACD"/>
    <property type="match status" value="1"/>
</dbReference>
<comment type="similarity">
    <text evidence="2 3">Belongs to the small heat shock protein (HSP20) family.</text>
</comment>
<dbReference type="PANTHER" id="PTHR45640:SF13">
    <property type="entry name" value="HEAT SHOCK PROTEIN 22-RELATED"/>
    <property type="match status" value="1"/>
</dbReference>
<name>A0AAV5THX4_9BILA</name>
<dbReference type="PANTHER" id="PTHR45640">
    <property type="entry name" value="HEAT SHOCK PROTEIN HSP-12.2-RELATED"/>
    <property type="match status" value="1"/>
</dbReference>
<organism evidence="5 6">
    <name type="scientific">Pristionchus entomophagus</name>
    <dbReference type="NCBI Taxonomy" id="358040"/>
    <lineage>
        <taxon>Eukaryota</taxon>
        <taxon>Metazoa</taxon>
        <taxon>Ecdysozoa</taxon>
        <taxon>Nematoda</taxon>
        <taxon>Chromadorea</taxon>
        <taxon>Rhabditida</taxon>
        <taxon>Rhabditina</taxon>
        <taxon>Diplogasteromorpha</taxon>
        <taxon>Diplogasteroidea</taxon>
        <taxon>Neodiplogasteridae</taxon>
        <taxon>Pristionchus</taxon>
    </lineage>
</organism>
<evidence type="ECO:0000256" key="3">
    <source>
        <dbReference type="RuleBase" id="RU003616"/>
    </source>
</evidence>
<dbReference type="SUPFAM" id="SSF49764">
    <property type="entry name" value="HSP20-like chaperones"/>
    <property type="match status" value="1"/>
</dbReference>
<evidence type="ECO:0000313" key="6">
    <source>
        <dbReference type="Proteomes" id="UP001432027"/>
    </source>
</evidence>
<evidence type="ECO:0000259" key="4">
    <source>
        <dbReference type="PROSITE" id="PS01031"/>
    </source>
</evidence>
<dbReference type="InterPro" id="IPR008978">
    <property type="entry name" value="HSP20-like_chaperone"/>
</dbReference>
<gene>
    <name evidence="5" type="ORF">PENTCL1PPCAC_16062</name>
</gene>
<feature type="non-terminal residue" evidence="5">
    <location>
        <position position="1"/>
    </location>
</feature>
<dbReference type="Proteomes" id="UP001432027">
    <property type="component" value="Unassembled WGS sequence"/>
</dbReference>
<reference evidence="5" key="1">
    <citation type="submission" date="2023-10" db="EMBL/GenBank/DDBJ databases">
        <title>Genome assembly of Pristionchus species.</title>
        <authorList>
            <person name="Yoshida K."/>
            <person name="Sommer R.J."/>
        </authorList>
    </citation>
    <scope>NUCLEOTIDE SEQUENCE</scope>
    <source>
        <strain evidence="5">RS0144</strain>
    </source>
</reference>
<evidence type="ECO:0000313" key="5">
    <source>
        <dbReference type="EMBL" id="GMS93887.1"/>
    </source>
</evidence>
<dbReference type="GO" id="GO:0042026">
    <property type="term" value="P:protein refolding"/>
    <property type="evidence" value="ECO:0007669"/>
    <property type="project" value="TreeGrafter"/>
</dbReference>
<dbReference type="GO" id="GO:0009408">
    <property type="term" value="P:response to heat"/>
    <property type="evidence" value="ECO:0007669"/>
    <property type="project" value="TreeGrafter"/>
</dbReference>
<feature type="domain" description="SHSP" evidence="4">
    <location>
        <begin position="72"/>
        <end position="207"/>
    </location>
</feature>
<proteinExistence type="inferred from homology"/>
<keyword evidence="6" id="KW-1185">Reference proteome</keyword>
<dbReference type="InterPro" id="IPR001436">
    <property type="entry name" value="Alpha-crystallin/sHSP_animal"/>
</dbReference>